<reference evidence="3 4" key="1">
    <citation type="journal article" date="2011" name="Stand. Genomic Sci.">
        <title>Complete genome sequence of the acetate-degrading sulfate reducer Desulfobacca acetoxidans type strain (ASRB2).</title>
        <authorList>
            <person name="Goker M."/>
            <person name="Teshima H."/>
            <person name="Lapidus A."/>
            <person name="Nolan M."/>
            <person name="Lucas S."/>
            <person name="Hammon N."/>
            <person name="Deshpande S."/>
            <person name="Cheng J.F."/>
            <person name="Tapia R."/>
            <person name="Han C."/>
            <person name="Goodwin L."/>
            <person name="Pitluck S."/>
            <person name="Huntemann M."/>
            <person name="Liolios K."/>
            <person name="Ivanova N."/>
            <person name="Pagani I."/>
            <person name="Mavromatis K."/>
            <person name="Ovchinikova G."/>
            <person name="Pati A."/>
            <person name="Chen A."/>
            <person name="Palaniappan K."/>
            <person name="Land M."/>
            <person name="Hauser L."/>
            <person name="Brambilla E.M."/>
            <person name="Rohde M."/>
            <person name="Spring S."/>
            <person name="Detter J.C."/>
            <person name="Woyke T."/>
            <person name="Bristow J."/>
            <person name="Eisen J.A."/>
            <person name="Markowitz V."/>
            <person name="Hugenholtz P."/>
            <person name="Kyrpides N.C."/>
            <person name="Klenk H.P."/>
        </authorList>
    </citation>
    <scope>NUCLEOTIDE SEQUENCE [LARGE SCALE GENOMIC DNA]</scope>
    <source>
        <strain evidence="4">ATCC 700848 / DSM 11109 / ASRB2</strain>
    </source>
</reference>
<dbReference type="HOGENOM" id="CLU_076566_0_0_7"/>
<evidence type="ECO:0000313" key="4">
    <source>
        <dbReference type="Proteomes" id="UP000000483"/>
    </source>
</evidence>
<dbReference type="eggNOG" id="COG1337">
    <property type="taxonomic scope" value="Bacteria"/>
</dbReference>
<name>F2NE33_DESAR</name>
<dbReference type="KEGG" id="dao:Desac_2794"/>
<evidence type="ECO:0000259" key="2">
    <source>
        <dbReference type="Pfam" id="PF03787"/>
    </source>
</evidence>
<accession>F2NE33</accession>
<evidence type="ECO:0000256" key="1">
    <source>
        <dbReference type="ARBA" id="ARBA00023118"/>
    </source>
</evidence>
<dbReference type="Proteomes" id="UP000000483">
    <property type="component" value="Chromosome"/>
</dbReference>
<gene>
    <name evidence="3" type="ordered locus">Desac_2794</name>
</gene>
<evidence type="ECO:0000313" key="3">
    <source>
        <dbReference type="EMBL" id="AEB10601.1"/>
    </source>
</evidence>
<dbReference type="InterPro" id="IPR052216">
    <property type="entry name" value="CRISPR_Csm3_endoribonuclease"/>
</dbReference>
<dbReference type="InterPro" id="IPR005537">
    <property type="entry name" value="RAMP_III_fam"/>
</dbReference>
<dbReference type="PANTHER" id="PTHR35579:SF3">
    <property type="entry name" value="CRISPR SYSTEM CMS ENDORIBONUCLEASE CSM3"/>
    <property type="match status" value="1"/>
</dbReference>
<sequence>MLKRLVNECRFTLTIETKGPFIIREGRLKKAETEEEKAKKVKGDPDSLPIRRVWHDNRQDFQKNQEYYLPGTSLRGVMRSHLERIVRTLLPNPPVCCDPLSPTDPEMGCSTWFGNLKAKKQPPGFAYSHACVVCRLFGCTGQASRIRIADSPTVQVPADKLSYRDHIGIDRFTGGVCSGANFRDLVIEAGVKFHNAILIRNFELWQLGLLAYVIRDFYCWEDGLIRMGYGKTKGYGQVQGVVGDIIISYYGQAALTAPPPLQDMGDLVGEEEKKRYDLKPGTGEAGLLETYCSDRPYCTSWKVKENKKFWAAAAKAWAKNQGTFSSLETLRAAGTDSAAEPVPEVEEQP</sequence>
<dbReference type="AlphaFoldDB" id="F2NE33"/>
<dbReference type="Pfam" id="PF03787">
    <property type="entry name" value="RAMPs"/>
    <property type="match status" value="1"/>
</dbReference>
<organism evidence="3 4">
    <name type="scientific">Desulfobacca acetoxidans (strain ATCC 700848 / DSM 11109 / ASRB2)</name>
    <dbReference type="NCBI Taxonomy" id="880072"/>
    <lineage>
        <taxon>Bacteria</taxon>
        <taxon>Pseudomonadati</taxon>
        <taxon>Thermodesulfobacteriota</taxon>
        <taxon>Desulfobaccia</taxon>
        <taxon>Desulfobaccales</taxon>
        <taxon>Desulfobaccaceae</taxon>
        <taxon>Desulfobacca</taxon>
    </lineage>
</organism>
<proteinExistence type="predicted"/>
<dbReference type="RefSeq" id="WP_013707710.1">
    <property type="nucleotide sequence ID" value="NC_015388.1"/>
</dbReference>
<dbReference type="PANTHER" id="PTHR35579">
    <property type="entry name" value="CRISPR SYSTEM CMS ENDORIBONUCLEASE CSM3"/>
    <property type="match status" value="1"/>
</dbReference>
<dbReference type="OrthoDB" id="5491801at2"/>
<feature type="domain" description="CRISPR type III-associated protein" evidence="2">
    <location>
        <begin position="14"/>
        <end position="238"/>
    </location>
</feature>
<protein>
    <recommendedName>
        <fullName evidence="2">CRISPR type III-associated protein domain-containing protein</fullName>
    </recommendedName>
</protein>
<dbReference type="EMBL" id="CP002629">
    <property type="protein sequence ID" value="AEB10601.1"/>
    <property type="molecule type" value="Genomic_DNA"/>
</dbReference>
<dbReference type="STRING" id="880072.Desac_2794"/>
<keyword evidence="1" id="KW-0051">Antiviral defense</keyword>
<dbReference type="GO" id="GO:0051607">
    <property type="term" value="P:defense response to virus"/>
    <property type="evidence" value="ECO:0007669"/>
    <property type="project" value="UniProtKB-KW"/>
</dbReference>
<keyword evidence="4" id="KW-1185">Reference proteome</keyword>
<reference evidence="4" key="2">
    <citation type="submission" date="2011-03" db="EMBL/GenBank/DDBJ databases">
        <title>The complete genome of Desulfobacca acetoxidans DSM 11109.</title>
        <authorList>
            <consortium name="US DOE Joint Genome Institute (JGI-PGF)"/>
            <person name="Lucas S."/>
            <person name="Copeland A."/>
            <person name="Lapidus A."/>
            <person name="Bruce D."/>
            <person name="Goodwin L."/>
            <person name="Pitluck S."/>
            <person name="Peters L."/>
            <person name="Kyrpides N."/>
            <person name="Mavromatis K."/>
            <person name="Ivanova N."/>
            <person name="Ovchinnikova G."/>
            <person name="Teshima H."/>
            <person name="Detter J.C."/>
            <person name="Han C."/>
            <person name="Land M."/>
            <person name="Hauser L."/>
            <person name="Markowitz V."/>
            <person name="Cheng J.-F."/>
            <person name="Hugenholtz P."/>
            <person name="Woyke T."/>
            <person name="Wu D."/>
            <person name="Spring S."/>
            <person name="Schueler E."/>
            <person name="Brambilla E."/>
            <person name="Klenk H.-P."/>
            <person name="Eisen J.A."/>
        </authorList>
    </citation>
    <scope>NUCLEOTIDE SEQUENCE [LARGE SCALE GENOMIC DNA]</scope>
    <source>
        <strain evidence="4">ATCC 700848 / DSM 11109 / ASRB2</strain>
    </source>
</reference>